<proteinExistence type="predicted"/>
<protein>
    <submittedName>
        <fullName evidence="4">TetR family transcriptional regulator</fullName>
    </submittedName>
</protein>
<reference evidence="4 5" key="1">
    <citation type="submission" date="2018-05" db="EMBL/GenBank/DDBJ databases">
        <authorList>
            <person name="Goeker M."/>
            <person name="Huntemann M."/>
            <person name="Clum A."/>
            <person name="Pillay M."/>
            <person name="Palaniappan K."/>
            <person name="Varghese N."/>
            <person name="Mikhailova N."/>
            <person name="Stamatis D."/>
            <person name="Reddy T."/>
            <person name="Daum C."/>
            <person name="Shapiro N."/>
            <person name="Ivanova N."/>
            <person name="Kyrpides N."/>
            <person name="Woyke T."/>
        </authorList>
    </citation>
    <scope>NUCLEOTIDE SEQUENCE [LARGE SCALE GENOMIC DNA]</scope>
    <source>
        <strain evidence="4 5">DSM 26524</strain>
    </source>
</reference>
<dbReference type="SUPFAM" id="SSF46689">
    <property type="entry name" value="Homeodomain-like"/>
    <property type="match status" value="1"/>
</dbReference>
<dbReference type="PANTHER" id="PTHR43479:SF11">
    <property type="entry name" value="ACREF_ENVCD OPERON REPRESSOR-RELATED"/>
    <property type="match status" value="1"/>
</dbReference>
<dbReference type="InterPro" id="IPR036271">
    <property type="entry name" value="Tet_transcr_reg_TetR-rel_C_sf"/>
</dbReference>
<dbReference type="Proteomes" id="UP000245412">
    <property type="component" value="Unassembled WGS sequence"/>
</dbReference>
<name>A0AB73T674_9FIRM</name>
<evidence type="ECO:0000313" key="5">
    <source>
        <dbReference type="Proteomes" id="UP000245412"/>
    </source>
</evidence>
<organism evidence="4 5">
    <name type="scientific">Murimonas intestini</name>
    <dbReference type="NCBI Taxonomy" id="1337051"/>
    <lineage>
        <taxon>Bacteria</taxon>
        <taxon>Bacillati</taxon>
        <taxon>Bacillota</taxon>
        <taxon>Clostridia</taxon>
        <taxon>Lachnospirales</taxon>
        <taxon>Lachnospiraceae</taxon>
        <taxon>Murimonas</taxon>
    </lineage>
</organism>
<evidence type="ECO:0000256" key="2">
    <source>
        <dbReference type="PROSITE-ProRule" id="PRU00335"/>
    </source>
</evidence>
<dbReference type="EMBL" id="QGGY01000004">
    <property type="protein sequence ID" value="PWJ76849.1"/>
    <property type="molecule type" value="Genomic_DNA"/>
</dbReference>
<dbReference type="InterPro" id="IPR001647">
    <property type="entry name" value="HTH_TetR"/>
</dbReference>
<dbReference type="Gene3D" id="1.10.357.10">
    <property type="entry name" value="Tetracycline Repressor, domain 2"/>
    <property type="match status" value="1"/>
</dbReference>
<dbReference type="PROSITE" id="PS50977">
    <property type="entry name" value="HTH_TETR_2"/>
    <property type="match status" value="1"/>
</dbReference>
<dbReference type="InterPro" id="IPR009057">
    <property type="entry name" value="Homeodomain-like_sf"/>
</dbReference>
<dbReference type="GO" id="GO:0003677">
    <property type="term" value="F:DNA binding"/>
    <property type="evidence" value="ECO:0007669"/>
    <property type="project" value="UniProtKB-UniRule"/>
</dbReference>
<comment type="caution">
    <text evidence="4">The sequence shown here is derived from an EMBL/GenBank/DDBJ whole genome shotgun (WGS) entry which is preliminary data.</text>
</comment>
<evidence type="ECO:0000259" key="3">
    <source>
        <dbReference type="PROSITE" id="PS50977"/>
    </source>
</evidence>
<dbReference type="InterPro" id="IPR050624">
    <property type="entry name" value="HTH-type_Tx_Regulator"/>
</dbReference>
<dbReference type="SUPFAM" id="SSF48498">
    <property type="entry name" value="Tetracyclin repressor-like, C-terminal domain"/>
    <property type="match status" value="1"/>
</dbReference>
<dbReference type="Gene3D" id="1.10.10.60">
    <property type="entry name" value="Homeodomain-like"/>
    <property type="match status" value="1"/>
</dbReference>
<evidence type="ECO:0000313" key="4">
    <source>
        <dbReference type="EMBL" id="PWJ76849.1"/>
    </source>
</evidence>
<evidence type="ECO:0000256" key="1">
    <source>
        <dbReference type="ARBA" id="ARBA00023125"/>
    </source>
</evidence>
<gene>
    <name evidence="4" type="ORF">C7383_104298</name>
</gene>
<feature type="DNA-binding region" description="H-T-H motif" evidence="2">
    <location>
        <begin position="45"/>
        <end position="64"/>
    </location>
</feature>
<dbReference type="PRINTS" id="PR00455">
    <property type="entry name" value="HTHTETR"/>
</dbReference>
<feature type="domain" description="HTH tetR-type" evidence="3">
    <location>
        <begin position="22"/>
        <end position="82"/>
    </location>
</feature>
<dbReference type="AlphaFoldDB" id="A0AB73T674"/>
<accession>A0AB73T674</accession>
<dbReference type="PANTHER" id="PTHR43479">
    <property type="entry name" value="ACREF/ENVCD OPERON REPRESSOR-RELATED"/>
    <property type="match status" value="1"/>
</dbReference>
<keyword evidence="5" id="KW-1185">Reference proteome</keyword>
<dbReference type="Pfam" id="PF00440">
    <property type="entry name" value="TetR_N"/>
    <property type="match status" value="1"/>
</dbReference>
<keyword evidence="1 2" id="KW-0238">DNA-binding</keyword>
<sequence>MCTCHPGRKEGNMYEKFHELPVEKQTCIINAAMEVFSKNEYKQANTDDIAARAGISKGSLFYYFHNKRDLYLYLYDYTANVMKSQILDKDFWKITDLFERIRYGALCKVRILKKNPHILDFCVRCFYSKEEAVSSQLNSMNTELTDNAAESYFAGIDCSKFKDGVSAQKVYQMMNWMSDGYIHSKRMKEDALDLEQMMKEFEEWMEMLRTMMYKEEYLHECNRDT</sequence>